<keyword evidence="4" id="KW-0472">Membrane</keyword>
<dbReference type="PANTHER" id="PTHR44227">
    <property type="match status" value="1"/>
</dbReference>
<dbReference type="InterPro" id="IPR019734">
    <property type="entry name" value="TPR_rpt"/>
</dbReference>
<dbReference type="Gene3D" id="1.25.40.10">
    <property type="entry name" value="Tetratricopeptide repeat domain"/>
    <property type="match status" value="1"/>
</dbReference>
<dbReference type="InterPro" id="IPR052346">
    <property type="entry name" value="O-mannosyl-transferase_TMTC"/>
</dbReference>
<sequence length="714" mass="82033">MLAIPHKREVLVYFIFGILIAVFYGNTLWNGFVHDDIGQIVQNEYVHSWRYLPKVFTGCIWESALGSCQDSNFYRPTQSLTYLLAWQVSPKPWLFHLINLLYFFAAASLVFILIKKLTKNVALSFLSALFFVVHPLNSEVVNWPSAVPELLFLVFILLSAIFFIRYRQDRSPRTRRAMPGGWRRVEINLIASAVFYFLAMLSKEPAILLPLVFILLDWKFFKVKYIELKRGRKIIFLRIFRIPRINFTKISPYALFFVAAVIFFTARLAVVKSVIGASPLYFGAPFSIPERIYAAFTLFAQYLTKLVFPYPLNFFYYFPQKADFTSLAFVASVLSAVAFFAVIFYLFLFPSKRRRSDPRRLLPALFLAWIFIFISPAILFLDAAGENVFSERYLFAPNVGFSFILAYGVYYFWQKKKQWRSFAAAFAVLAVGLSWYVVFPRNQIFKNDFTLYEATLRMNPLAHSLRRNLAVELMDEGRYDEARVQLEKIVELASNGRWEMDKVYNQLGSYYRIKGDFDKALEYYQKSIDSSEGLSSGAFNNVGGLYMEKGEYLRALPYLCRAMRLGPTAPEINANFNRVVSLFGAIDSPEGLAALRDDITRGDVFSDGGENKIVYLKKEPCGEKDEKCRITFLSGAERSEILLPFLILASTPDGEIVPIQDKSFDPQQGLIVLEIPAQFKDKNLTFIFPACEGKYYKVNIGPAEAARDRQINNE</sequence>
<feature type="transmembrane region" description="Helical" evidence="4">
    <location>
        <begin position="393"/>
        <end position="413"/>
    </location>
</feature>
<keyword evidence="2 3" id="KW-0802">TPR repeat</keyword>
<feature type="transmembrane region" description="Helical" evidence="4">
    <location>
        <begin position="93"/>
        <end position="114"/>
    </location>
</feature>
<feature type="transmembrane region" description="Helical" evidence="4">
    <location>
        <begin position="187"/>
        <end position="216"/>
    </location>
</feature>
<protein>
    <submittedName>
        <fullName evidence="5">Uncharacterized protein</fullName>
    </submittedName>
</protein>
<dbReference type="EMBL" id="MHTX01000046">
    <property type="protein sequence ID" value="OHA67059.1"/>
    <property type="molecule type" value="Genomic_DNA"/>
</dbReference>
<keyword evidence="4" id="KW-1133">Transmembrane helix</keyword>
<gene>
    <name evidence="5" type="ORF">A3D59_02310</name>
</gene>
<proteinExistence type="predicted"/>
<evidence type="ECO:0000256" key="2">
    <source>
        <dbReference type="ARBA" id="ARBA00022803"/>
    </source>
</evidence>
<feature type="transmembrane region" description="Helical" evidence="4">
    <location>
        <begin position="422"/>
        <end position="439"/>
    </location>
</feature>
<feature type="repeat" description="TPR" evidence="3">
    <location>
        <begin position="536"/>
        <end position="569"/>
    </location>
</feature>
<dbReference type="InterPro" id="IPR011990">
    <property type="entry name" value="TPR-like_helical_dom_sf"/>
</dbReference>
<evidence type="ECO:0000313" key="5">
    <source>
        <dbReference type="EMBL" id="OHA67059.1"/>
    </source>
</evidence>
<accession>A0A1G2R3V2</accession>
<keyword evidence="1" id="KW-0677">Repeat</keyword>
<dbReference type="Pfam" id="PF13424">
    <property type="entry name" value="TPR_12"/>
    <property type="match status" value="1"/>
</dbReference>
<feature type="repeat" description="TPR" evidence="3">
    <location>
        <begin position="501"/>
        <end position="534"/>
    </location>
</feature>
<dbReference type="GO" id="GO:0035269">
    <property type="term" value="P:protein O-linked glycosylation via mannose"/>
    <property type="evidence" value="ECO:0007669"/>
    <property type="project" value="TreeGrafter"/>
</dbReference>
<dbReference type="GO" id="GO:0000030">
    <property type="term" value="F:mannosyltransferase activity"/>
    <property type="evidence" value="ECO:0007669"/>
    <property type="project" value="TreeGrafter"/>
</dbReference>
<comment type="caution">
    <text evidence="5">The sequence shown here is derived from an EMBL/GenBank/DDBJ whole genome shotgun (WGS) entry which is preliminary data.</text>
</comment>
<reference evidence="5 6" key="1">
    <citation type="journal article" date="2016" name="Nat. Commun.">
        <title>Thousands of microbial genomes shed light on interconnected biogeochemical processes in an aquifer system.</title>
        <authorList>
            <person name="Anantharaman K."/>
            <person name="Brown C.T."/>
            <person name="Hug L.A."/>
            <person name="Sharon I."/>
            <person name="Castelle C.J."/>
            <person name="Probst A.J."/>
            <person name="Thomas B.C."/>
            <person name="Singh A."/>
            <person name="Wilkins M.J."/>
            <person name="Karaoz U."/>
            <person name="Brodie E.L."/>
            <person name="Williams K.H."/>
            <person name="Hubbard S.S."/>
            <person name="Banfield J.F."/>
        </authorList>
    </citation>
    <scope>NUCLEOTIDE SEQUENCE [LARGE SCALE GENOMIC DNA]</scope>
</reference>
<dbReference type="PANTHER" id="PTHR44227:SF3">
    <property type="entry name" value="PROTEIN O-MANNOSYL-TRANSFERASE TMTC4"/>
    <property type="match status" value="1"/>
</dbReference>
<feature type="transmembrane region" description="Helical" evidence="4">
    <location>
        <begin position="121"/>
        <end position="138"/>
    </location>
</feature>
<evidence type="ECO:0000256" key="1">
    <source>
        <dbReference type="ARBA" id="ARBA00022737"/>
    </source>
</evidence>
<dbReference type="SMART" id="SM00028">
    <property type="entry name" value="TPR"/>
    <property type="match status" value="3"/>
</dbReference>
<keyword evidence="4" id="KW-0812">Transmembrane</keyword>
<feature type="transmembrane region" description="Helical" evidence="4">
    <location>
        <begin position="361"/>
        <end position="381"/>
    </location>
</feature>
<name>A0A1G2R3V2_9BACT</name>
<feature type="transmembrane region" description="Helical" evidence="4">
    <location>
        <begin position="150"/>
        <end position="166"/>
    </location>
</feature>
<dbReference type="SUPFAM" id="SSF48452">
    <property type="entry name" value="TPR-like"/>
    <property type="match status" value="1"/>
</dbReference>
<dbReference type="GO" id="GO:0030968">
    <property type="term" value="P:endoplasmic reticulum unfolded protein response"/>
    <property type="evidence" value="ECO:0007669"/>
    <property type="project" value="TreeGrafter"/>
</dbReference>
<feature type="transmembrane region" description="Helical" evidence="4">
    <location>
        <begin position="250"/>
        <end position="271"/>
    </location>
</feature>
<dbReference type="PROSITE" id="PS50005">
    <property type="entry name" value="TPR"/>
    <property type="match status" value="2"/>
</dbReference>
<evidence type="ECO:0000256" key="4">
    <source>
        <dbReference type="SAM" id="Phobius"/>
    </source>
</evidence>
<evidence type="ECO:0000256" key="3">
    <source>
        <dbReference type="PROSITE-ProRule" id="PRU00339"/>
    </source>
</evidence>
<feature type="transmembrane region" description="Helical" evidence="4">
    <location>
        <begin position="324"/>
        <end position="349"/>
    </location>
</feature>
<evidence type="ECO:0000313" key="6">
    <source>
        <dbReference type="Proteomes" id="UP000179258"/>
    </source>
</evidence>
<dbReference type="AlphaFoldDB" id="A0A1G2R3V2"/>
<dbReference type="Proteomes" id="UP000179258">
    <property type="component" value="Unassembled WGS sequence"/>
</dbReference>
<organism evidence="5 6">
    <name type="scientific">Candidatus Wildermuthbacteria bacterium RIFCSPHIGHO2_02_FULL_47_17</name>
    <dbReference type="NCBI Taxonomy" id="1802452"/>
    <lineage>
        <taxon>Bacteria</taxon>
        <taxon>Candidatus Wildermuthiibacteriota</taxon>
    </lineage>
</organism>
<feature type="transmembrane region" description="Helical" evidence="4">
    <location>
        <begin position="12"/>
        <end position="29"/>
    </location>
</feature>